<dbReference type="Proteomes" id="UP000008922">
    <property type="component" value="Chromosome"/>
</dbReference>
<dbReference type="PANTHER" id="PTHR30204">
    <property type="entry name" value="REDOX-CYCLING DRUG-SENSING TRANSCRIPTIONAL ACTIVATOR SOXR"/>
    <property type="match status" value="1"/>
</dbReference>
<keyword evidence="7" id="KW-1185">Reference proteome</keyword>
<dbReference type="KEGG" id="atm:ANT_13510"/>
<organism evidence="6 7">
    <name type="scientific">Anaerolinea thermophila (strain DSM 14523 / JCM 11388 / NBRC 100420 / UNI-1)</name>
    <dbReference type="NCBI Taxonomy" id="926569"/>
    <lineage>
        <taxon>Bacteria</taxon>
        <taxon>Bacillati</taxon>
        <taxon>Chloroflexota</taxon>
        <taxon>Anaerolineae</taxon>
        <taxon>Anaerolineales</taxon>
        <taxon>Anaerolineaceae</taxon>
        <taxon>Anaerolinea</taxon>
    </lineage>
</organism>
<dbReference type="RefSeq" id="WP_013559770.1">
    <property type="nucleotide sequence ID" value="NC_014960.1"/>
</dbReference>
<feature type="domain" description="HTH merR-type" evidence="4">
    <location>
        <begin position="12"/>
        <end position="81"/>
    </location>
</feature>
<dbReference type="eggNOG" id="COG0789">
    <property type="taxonomic scope" value="Bacteria"/>
</dbReference>
<dbReference type="SMART" id="SM00422">
    <property type="entry name" value="HTH_MERR"/>
    <property type="match status" value="1"/>
</dbReference>
<dbReference type="CDD" id="cd02065">
    <property type="entry name" value="B12-binding_like"/>
    <property type="match status" value="1"/>
</dbReference>
<evidence type="ECO:0000313" key="7">
    <source>
        <dbReference type="Proteomes" id="UP000008922"/>
    </source>
</evidence>
<dbReference type="InterPro" id="IPR036594">
    <property type="entry name" value="Meth_synthase_dom"/>
</dbReference>
<evidence type="ECO:0000259" key="4">
    <source>
        <dbReference type="PROSITE" id="PS50937"/>
    </source>
</evidence>
<evidence type="ECO:0000256" key="2">
    <source>
        <dbReference type="ARBA" id="ARBA00023125"/>
    </source>
</evidence>
<dbReference type="HOGENOM" id="CLU_045945_3_0_0"/>
<sequence>MANIADLPDTPQYTIKVVAIQTGIRPVTLRAWERRHEVLNPQRADNHYRLYSERDVAILRWLKSRVDAGISISTAVAELRSMMAQGLMPEVSPVSPQKAKPQPTHTKEEYIKFLYQAFLAHDEIRSYETFKQAAEEYDLIPLFTEILVPVLTQIGEDWYLGKITIATEHFASNFLRGRLLDLFQTYPIRKNSSYVLIGCAPFEQHELGSLMLATLLRAHGYRVEYLGPDVPIDDLVDFASYEHPAMIILSASSSASAIELKNTQQKLAKLRRPPLFGYGGRGFDNHPEIRQKVAGIYLGNTLEKALEKVNELLGEHSSKPYARKGV</sequence>
<dbReference type="CDD" id="cd01104">
    <property type="entry name" value="HTH_MlrA-CarA"/>
    <property type="match status" value="1"/>
</dbReference>
<dbReference type="InterPro" id="IPR000551">
    <property type="entry name" value="MerR-type_HTH_dom"/>
</dbReference>
<dbReference type="STRING" id="926569.ANT_13510"/>
<dbReference type="PROSITE" id="PS50937">
    <property type="entry name" value="HTH_MERR_2"/>
    <property type="match status" value="1"/>
</dbReference>
<dbReference type="GO" id="GO:0003700">
    <property type="term" value="F:DNA-binding transcription factor activity"/>
    <property type="evidence" value="ECO:0007669"/>
    <property type="project" value="InterPro"/>
</dbReference>
<gene>
    <name evidence="6" type="ordered locus">ANT_13510</name>
</gene>
<dbReference type="Pfam" id="PF02310">
    <property type="entry name" value="B12-binding"/>
    <property type="match status" value="1"/>
</dbReference>
<proteinExistence type="predicted"/>
<dbReference type="OrthoDB" id="9800334at2"/>
<reference evidence="6 7" key="1">
    <citation type="submission" date="2010-12" db="EMBL/GenBank/DDBJ databases">
        <title>Whole genome sequence of Anaerolinea thermophila UNI-1.</title>
        <authorList>
            <person name="Narita-Yamada S."/>
            <person name="Kishi E."/>
            <person name="Watanabe Y."/>
            <person name="Takasaki K."/>
            <person name="Ankai A."/>
            <person name="Oguchi A."/>
            <person name="Fukui S."/>
            <person name="Takahashi M."/>
            <person name="Yashiro I."/>
            <person name="Hosoyama A."/>
            <person name="Sekiguchi Y."/>
            <person name="Hanada S."/>
            <person name="Fujita N."/>
        </authorList>
    </citation>
    <scope>NUCLEOTIDE SEQUENCE [LARGE SCALE GENOMIC DNA]</scope>
    <source>
        <strain evidence="7">DSM 14523 / JCM 11388 / NBRC 100420 / UNI-1</strain>
    </source>
</reference>
<protein>
    <submittedName>
        <fullName evidence="6">MerR family transcriptional regulator</fullName>
    </submittedName>
</protein>
<dbReference type="AlphaFoldDB" id="E8N4L9"/>
<keyword evidence="3" id="KW-0804">Transcription</keyword>
<keyword evidence="2" id="KW-0238">DNA-binding</keyword>
<dbReference type="EMBL" id="AP012029">
    <property type="protein sequence ID" value="BAJ63383.1"/>
    <property type="molecule type" value="Genomic_DNA"/>
</dbReference>
<dbReference type="InParanoid" id="E8N4L9"/>
<evidence type="ECO:0000259" key="5">
    <source>
        <dbReference type="PROSITE" id="PS51332"/>
    </source>
</evidence>
<dbReference type="Pfam" id="PF13411">
    <property type="entry name" value="MerR_1"/>
    <property type="match status" value="1"/>
</dbReference>
<dbReference type="Pfam" id="PF02607">
    <property type="entry name" value="B12-binding_2"/>
    <property type="match status" value="1"/>
</dbReference>
<dbReference type="InterPro" id="IPR009061">
    <property type="entry name" value="DNA-bd_dom_put_sf"/>
</dbReference>
<keyword evidence="1" id="KW-0805">Transcription regulation</keyword>
<evidence type="ECO:0000256" key="1">
    <source>
        <dbReference type="ARBA" id="ARBA00023015"/>
    </source>
</evidence>
<dbReference type="PROSITE" id="PS51332">
    <property type="entry name" value="B12_BINDING"/>
    <property type="match status" value="1"/>
</dbReference>
<dbReference type="SUPFAM" id="SSF52242">
    <property type="entry name" value="Cobalamin (vitamin B12)-binding domain"/>
    <property type="match status" value="1"/>
</dbReference>
<evidence type="ECO:0000313" key="6">
    <source>
        <dbReference type="EMBL" id="BAJ63383.1"/>
    </source>
</evidence>
<dbReference type="InterPro" id="IPR036724">
    <property type="entry name" value="Cobalamin-bd_sf"/>
</dbReference>
<dbReference type="GO" id="GO:0031419">
    <property type="term" value="F:cobalamin binding"/>
    <property type="evidence" value="ECO:0007669"/>
    <property type="project" value="InterPro"/>
</dbReference>
<dbReference type="InterPro" id="IPR006158">
    <property type="entry name" value="Cobalamin-bd"/>
</dbReference>
<feature type="domain" description="B12-binding" evidence="5">
    <location>
        <begin position="192"/>
        <end position="323"/>
    </location>
</feature>
<name>E8N4L9_ANATU</name>
<dbReference type="Gene3D" id="3.40.50.280">
    <property type="entry name" value="Cobalamin-binding domain"/>
    <property type="match status" value="1"/>
</dbReference>
<dbReference type="Gene3D" id="1.10.1240.10">
    <property type="entry name" value="Methionine synthase domain"/>
    <property type="match status" value="1"/>
</dbReference>
<dbReference type="SUPFAM" id="SSF46955">
    <property type="entry name" value="Putative DNA-binding domain"/>
    <property type="match status" value="1"/>
</dbReference>
<accession>E8N4L9</accession>
<dbReference type="InterPro" id="IPR003759">
    <property type="entry name" value="Cbl-bd_cap"/>
</dbReference>
<dbReference type="eggNOG" id="COG5012">
    <property type="taxonomic scope" value="Bacteria"/>
</dbReference>
<evidence type="ECO:0000256" key="3">
    <source>
        <dbReference type="ARBA" id="ARBA00023163"/>
    </source>
</evidence>
<dbReference type="InterPro" id="IPR047057">
    <property type="entry name" value="MerR_fam"/>
</dbReference>
<dbReference type="GO" id="GO:0003677">
    <property type="term" value="F:DNA binding"/>
    <property type="evidence" value="ECO:0007669"/>
    <property type="project" value="UniProtKB-KW"/>
</dbReference>
<dbReference type="GO" id="GO:0046872">
    <property type="term" value="F:metal ion binding"/>
    <property type="evidence" value="ECO:0007669"/>
    <property type="project" value="InterPro"/>
</dbReference>
<dbReference type="Gene3D" id="1.10.1660.10">
    <property type="match status" value="1"/>
</dbReference>
<dbReference type="PANTHER" id="PTHR30204:SF67">
    <property type="entry name" value="HTH-TYPE TRANSCRIPTIONAL REGULATOR MLRA-RELATED"/>
    <property type="match status" value="1"/>
</dbReference>